<reference evidence="1" key="1">
    <citation type="submission" date="2018-05" db="EMBL/GenBank/DDBJ databases">
        <authorList>
            <person name="Lanie J.A."/>
            <person name="Ng W.-L."/>
            <person name="Kazmierczak K.M."/>
            <person name="Andrzejewski T.M."/>
            <person name="Davidsen T.M."/>
            <person name="Wayne K.J."/>
            <person name="Tettelin H."/>
            <person name="Glass J.I."/>
            <person name="Rusch D."/>
            <person name="Podicherti R."/>
            <person name="Tsui H.-C.T."/>
            <person name="Winkler M.E."/>
        </authorList>
    </citation>
    <scope>NUCLEOTIDE SEQUENCE</scope>
</reference>
<evidence type="ECO:0008006" key="2">
    <source>
        <dbReference type="Google" id="ProtNLM"/>
    </source>
</evidence>
<name>A0A382MM50_9ZZZZ</name>
<proteinExistence type="predicted"/>
<dbReference type="AlphaFoldDB" id="A0A382MM50"/>
<dbReference type="Pfam" id="PF08811">
    <property type="entry name" value="DUF1800"/>
    <property type="match status" value="1"/>
</dbReference>
<organism evidence="1">
    <name type="scientific">marine metagenome</name>
    <dbReference type="NCBI Taxonomy" id="408172"/>
    <lineage>
        <taxon>unclassified sequences</taxon>
        <taxon>metagenomes</taxon>
        <taxon>ecological metagenomes</taxon>
    </lineage>
</organism>
<accession>A0A382MM50</accession>
<feature type="non-terminal residue" evidence="1">
    <location>
        <position position="1"/>
    </location>
</feature>
<sequence length="320" mass="35806">GRELLELFSMGVGNYSEDDIKECARSFTGWTLANSDYIKQLAQRNSIMPYGKLAWRYEYDANDHDSSEKTFLGEKGNFNGEDIIKIICEQPATARFISRHLYHFFVADEPPVTQWPYINPQDQEAIKELEKVYFQSDHNIGSMVKHLFNADFFKSEQCYNMKLKSPAELVTGILKITEEFTAPGIEISARNSQMGFMGQTLFNPPSVEGWHQGTEWIETGSLTERINFASGQIGDVEKPGIKKLVSDVINDLNDQSPTSENYVDTCLDHLGGLQVSPAIKSSLIEFADDTGVTSSEDGGTEQKVTSLLALVAATPEFQRT</sequence>
<evidence type="ECO:0000313" key="1">
    <source>
        <dbReference type="EMBL" id="SVC50054.1"/>
    </source>
</evidence>
<gene>
    <name evidence="1" type="ORF">METZ01_LOCUS302908</name>
</gene>
<protein>
    <recommendedName>
        <fullName evidence="2">DUF1800 domain-containing protein</fullName>
    </recommendedName>
</protein>
<dbReference type="InterPro" id="IPR014917">
    <property type="entry name" value="DUF1800"/>
</dbReference>
<dbReference type="EMBL" id="UINC01094645">
    <property type="protein sequence ID" value="SVC50054.1"/>
    <property type="molecule type" value="Genomic_DNA"/>
</dbReference>